<dbReference type="Gene3D" id="2.60.40.1120">
    <property type="entry name" value="Carboxypeptidase-like, regulatory domain"/>
    <property type="match status" value="1"/>
</dbReference>
<dbReference type="OrthoDB" id="972646at2"/>
<dbReference type="Pfam" id="PF14905">
    <property type="entry name" value="OMP_b-brl_3"/>
    <property type="match status" value="1"/>
</dbReference>
<evidence type="ECO:0000313" key="6">
    <source>
        <dbReference type="EMBL" id="SEJ29165.1"/>
    </source>
</evidence>
<sequence>MKQIVLLVSLIFLSLTGTFAQEVLVKGKIQDSEQRTPLEFANVALLEPADSSLVFGGMSDLDGTFEFTGDPSTYLLRVGFIGYEDYYQEVNLEDRKTVNLGTISLAPGATNLDEVTVEGVTSMFETDIDKRRYDVENSIVAEGATATELLETLPSIQVDEEGGISMRGSGEVLIYINGRPSNLSGDDAESILAQFPANSIKSVELITNPSSRYDAAGVGGIINIILKKNQRTGFNGQANVAVGTRDKYNAGLNLNYGAEKINYFVSYSYQDRRTFRESEAYRVNFLPGVSPILDQYSYGESFDATHLVRGGLDYTLSDRKTLSFYMQGNFRDRTAGNELDQRNLNGDESLSNQVIRTEEDQRISTNLETGLSYDYRIDTAGQRLFASLSFSRDERTQTEFFQQDYFDESSQEVPGNFLSQINDRPQTSNLWIAQVDYEKPFDDGGRFEAGVKGTFSQWSRAQEFSQGDAASGFDPIRVDSISDGFDFKEDVYALYASYRNSLNKFGYQFGLRGEYTETISYQERLANTVVNNYGNLFPSLFLSYELGEEKSITANYSRRISRPSLWSLSPFYRVRDMQNFSIGNPYLQPELTDSYELGYANGWEKLLLNATVYHRYSTNVLTRVIRLTDDNLAIQTRENANFRKSTGLEVINQIQPLDWWDVTLSANFFYSEVFGENIEEGLSNSNFSWTVSLLSNMVIPDWFSIQIQGNYRGPIVFPQGEIEPLWGINAGIRRAVLNDKGTISLNVSDIFNTRVFKINNSDARFVQDRLFNWETQIGTLSFTYRFGGFKDRNNGREGGREFDGEDSDF</sequence>
<dbReference type="InterPro" id="IPR008969">
    <property type="entry name" value="CarboxyPept-like_regulatory"/>
</dbReference>
<dbReference type="AlphaFoldDB" id="A0A1H6XX57"/>
<dbReference type="InterPro" id="IPR041700">
    <property type="entry name" value="OMP_b-brl_3"/>
</dbReference>
<keyword evidence="6" id="KW-0675">Receptor</keyword>
<dbReference type="RefSeq" id="WP_092173022.1">
    <property type="nucleotide sequence ID" value="NZ_FNZH01000003.1"/>
</dbReference>
<gene>
    <name evidence="6" type="ORF">SAMN05192553_10365</name>
</gene>
<keyword evidence="3" id="KW-0998">Cell outer membrane</keyword>
<proteinExistence type="predicted"/>
<organism evidence="6 7">
    <name type="scientific">Cyclobacterium xiamenense</name>
    <dbReference type="NCBI Taxonomy" id="1297121"/>
    <lineage>
        <taxon>Bacteria</taxon>
        <taxon>Pseudomonadati</taxon>
        <taxon>Bacteroidota</taxon>
        <taxon>Cytophagia</taxon>
        <taxon>Cytophagales</taxon>
        <taxon>Cyclobacteriaceae</taxon>
        <taxon>Cyclobacterium</taxon>
    </lineage>
</organism>
<dbReference type="SUPFAM" id="SSF49464">
    <property type="entry name" value="Carboxypeptidase regulatory domain-like"/>
    <property type="match status" value="1"/>
</dbReference>
<dbReference type="Gene3D" id="2.170.130.10">
    <property type="entry name" value="TonB-dependent receptor, plug domain"/>
    <property type="match status" value="1"/>
</dbReference>
<keyword evidence="7" id="KW-1185">Reference proteome</keyword>
<name>A0A1H6XX57_9BACT</name>
<protein>
    <submittedName>
        <fullName evidence="6">Outer membrane receptor proteins, mostly Fe transport</fullName>
    </submittedName>
</protein>
<dbReference type="STRING" id="1416801.SAMN05192553_10365"/>
<dbReference type="GO" id="GO:0009279">
    <property type="term" value="C:cell outer membrane"/>
    <property type="evidence" value="ECO:0007669"/>
    <property type="project" value="UniProtKB-SubCell"/>
</dbReference>
<dbReference type="SUPFAM" id="SSF56935">
    <property type="entry name" value="Porins"/>
    <property type="match status" value="1"/>
</dbReference>
<accession>A0A1H6XX57</accession>
<evidence type="ECO:0000256" key="2">
    <source>
        <dbReference type="ARBA" id="ARBA00023136"/>
    </source>
</evidence>
<dbReference type="EMBL" id="FNZH01000003">
    <property type="protein sequence ID" value="SEJ29165.1"/>
    <property type="molecule type" value="Genomic_DNA"/>
</dbReference>
<keyword evidence="2" id="KW-0472">Membrane</keyword>
<dbReference type="PANTHER" id="PTHR40980:SF4">
    <property type="entry name" value="TONB-DEPENDENT RECEPTOR-LIKE BETA-BARREL DOMAIN-CONTAINING PROTEIN"/>
    <property type="match status" value="1"/>
</dbReference>
<dbReference type="Proteomes" id="UP000199403">
    <property type="component" value="Unassembled WGS sequence"/>
</dbReference>
<comment type="subcellular location">
    <subcellularLocation>
        <location evidence="1">Cell outer membrane</location>
    </subcellularLocation>
</comment>
<evidence type="ECO:0000313" key="7">
    <source>
        <dbReference type="Proteomes" id="UP000199403"/>
    </source>
</evidence>
<dbReference type="InterPro" id="IPR037066">
    <property type="entry name" value="Plug_dom_sf"/>
</dbReference>
<dbReference type="Pfam" id="PF13715">
    <property type="entry name" value="CarbopepD_reg_2"/>
    <property type="match status" value="1"/>
</dbReference>
<evidence type="ECO:0000259" key="5">
    <source>
        <dbReference type="Pfam" id="PF14905"/>
    </source>
</evidence>
<dbReference type="InterPro" id="IPR036942">
    <property type="entry name" value="Beta-barrel_TonB_sf"/>
</dbReference>
<evidence type="ECO:0000256" key="3">
    <source>
        <dbReference type="ARBA" id="ARBA00023237"/>
    </source>
</evidence>
<dbReference type="Gene3D" id="2.40.170.20">
    <property type="entry name" value="TonB-dependent receptor, beta-barrel domain"/>
    <property type="match status" value="1"/>
</dbReference>
<feature type="domain" description="TonB-dependent receptor plug" evidence="4">
    <location>
        <begin position="144"/>
        <end position="221"/>
    </location>
</feature>
<dbReference type="InterPro" id="IPR012910">
    <property type="entry name" value="Plug_dom"/>
</dbReference>
<dbReference type="Pfam" id="PF07715">
    <property type="entry name" value="Plug"/>
    <property type="match status" value="1"/>
</dbReference>
<dbReference type="PANTHER" id="PTHR40980">
    <property type="entry name" value="PLUG DOMAIN-CONTAINING PROTEIN"/>
    <property type="match status" value="1"/>
</dbReference>
<evidence type="ECO:0000259" key="4">
    <source>
        <dbReference type="Pfam" id="PF07715"/>
    </source>
</evidence>
<evidence type="ECO:0000256" key="1">
    <source>
        <dbReference type="ARBA" id="ARBA00004442"/>
    </source>
</evidence>
<feature type="domain" description="Outer membrane protein beta-barrel" evidence="5">
    <location>
        <begin position="376"/>
        <end position="784"/>
    </location>
</feature>
<reference evidence="7" key="1">
    <citation type="submission" date="2016-10" db="EMBL/GenBank/DDBJ databases">
        <authorList>
            <person name="Varghese N."/>
            <person name="Submissions S."/>
        </authorList>
    </citation>
    <scope>NUCLEOTIDE SEQUENCE [LARGE SCALE GENOMIC DNA]</scope>
    <source>
        <strain evidence="7">IBRC-M 10761</strain>
    </source>
</reference>